<dbReference type="AlphaFoldDB" id="A0A0C9ZVH8"/>
<dbReference type="OrthoDB" id="2793736at2759"/>
<evidence type="ECO:0000313" key="2">
    <source>
        <dbReference type="Proteomes" id="UP000054485"/>
    </source>
</evidence>
<accession>A0A0C9ZVH8</accession>
<dbReference type="HOGENOM" id="CLU_1939525_0_0_1"/>
<sequence>MSSAVRDLTSRSVYRNMAKCLGSLEHFLQATDELMKFADVDECELMRYGPKLISLMGIACNTLRRDVGVCLLVLCSEEHVPYKAAYFKLLVWIRAHRTAFPVYMEGSSDDPLLPFPPRDCSRALDERPTL</sequence>
<protein>
    <submittedName>
        <fullName evidence="1">Unplaced genomic scaffold CY34scaffold_819, whole genome shotgun sequence</fullName>
    </submittedName>
</protein>
<dbReference type="EMBL" id="KN835950">
    <property type="protein sequence ID" value="KIK33401.1"/>
    <property type="molecule type" value="Genomic_DNA"/>
</dbReference>
<keyword evidence="2" id="KW-1185">Reference proteome</keyword>
<proteinExistence type="predicted"/>
<reference evidence="2" key="2">
    <citation type="submission" date="2015-01" db="EMBL/GenBank/DDBJ databases">
        <title>Evolutionary Origins and Diversification of the Mycorrhizal Mutualists.</title>
        <authorList>
            <consortium name="DOE Joint Genome Institute"/>
            <consortium name="Mycorrhizal Genomics Consortium"/>
            <person name="Kohler A."/>
            <person name="Kuo A."/>
            <person name="Nagy L.G."/>
            <person name="Floudas D."/>
            <person name="Copeland A."/>
            <person name="Barry K.W."/>
            <person name="Cichocki N."/>
            <person name="Veneault-Fourrey C."/>
            <person name="LaButti K."/>
            <person name="Lindquist E.A."/>
            <person name="Lipzen A."/>
            <person name="Lundell T."/>
            <person name="Morin E."/>
            <person name="Murat C."/>
            <person name="Riley R."/>
            <person name="Ohm R."/>
            <person name="Sun H."/>
            <person name="Tunlid A."/>
            <person name="Henrissat B."/>
            <person name="Grigoriev I.V."/>
            <person name="Hibbett D.S."/>
            <person name="Martin F."/>
        </authorList>
    </citation>
    <scope>NUCLEOTIDE SEQUENCE [LARGE SCALE GENOMIC DNA]</scope>
    <source>
        <strain evidence="2">UH-Slu-Lm8-n1</strain>
    </source>
</reference>
<gene>
    <name evidence="1" type="ORF">CY34DRAFT_18390</name>
</gene>
<dbReference type="InParanoid" id="A0A0C9ZVH8"/>
<evidence type="ECO:0000313" key="1">
    <source>
        <dbReference type="EMBL" id="KIK33401.1"/>
    </source>
</evidence>
<name>A0A0C9ZVH8_9AGAM</name>
<organism evidence="1 2">
    <name type="scientific">Suillus luteus UH-Slu-Lm8-n1</name>
    <dbReference type="NCBI Taxonomy" id="930992"/>
    <lineage>
        <taxon>Eukaryota</taxon>
        <taxon>Fungi</taxon>
        <taxon>Dikarya</taxon>
        <taxon>Basidiomycota</taxon>
        <taxon>Agaricomycotina</taxon>
        <taxon>Agaricomycetes</taxon>
        <taxon>Agaricomycetidae</taxon>
        <taxon>Boletales</taxon>
        <taxon>Suillineae</taxon>
        <taxon>Suillaceae</taxon>
        <taxon>Suillus</taxon>
    </lineage>
</organism>
<dbReference type="Proteomes" id="UP000054485">
    <property type="component" value="Unassembled WGS sequence"/>
</dbReference>
<reference evidence="1 2" key="1">
    <citation type="submission" date="2014-04" db="EMBL/GenBank/DDBJ databases">
        <authorList>
            <consortium name="DOE Joint Genome Institute"/>
            <person name="Kuo A."/>
            <person name="Ruytinx J."/>
            <person name="Rineau F."/>
            <person name="Colpaert J."/>
            <person name="Kohler A."/>
            <person name="Nagy L.G."/>
            <person name="Floudas D."/>
            <person name="Copeland A."/>
            <person name="Barry K.W."/>
            <person name="Cichocki N."/>
            <person name="Veneault-Fourrey C."/>
            <person name="LaButti K."/>
            <person name="Lindquist E.A."/>
            <person name="Lipzen A."/>
            <person name="Lundell T."/>
            <person name="Morin E."/>
            <person name="Murat C."/>
            <person name="Sun H."/>
            <person name="Tunlid A."/>
            <person name="Henrissat B."/>
            <person name="Grigoriev I.V."/>
            <person name="Hibbett D.S."/>
            <person name="Martin F."/>
            <person name="Nordberg H.P."/>
            <person name="Cantor M.N."/>
            <person name="Hua S.X."/>
        </authorList>
    </citation>
    <scope>NUCLEOTIDE SEQUENCE [LARGE SCALE GENOMIC DNA]</scope>
    <source>
        <strain evidence="1 2">UH-Slu-Lm8-n1</strain>
    </source>
</reference>